<dbReference type="SUPFAM" id="SSF53335">
    <property type="entry name" value="S-adenosyl-L-methionine-dependent methyltransferases"/>
    <property type="match status" value="1"/>
</dbReference>
<evidence type="ECO:0000313" key="7">
    <source>
        <dbReference type="Proteomes" id="UP000095131"/>
    </source>
</evidence>
<dbReference type="OrthoDB" id="9816043at2"/>
<dbReference type="InterPro" id="IPR002941">
    <property type="entry name" value="DNA_methylase_N4/N6"/>
</dbReference>
<proteinExistence type="inferred from homology"/>
<dbReference type="GO" id="GO:0032259">
    <property type="term" value="P:methylation"/>
    <property type="evidence" value="ECO:0007669"/>
    <property type="project" value="UniProtKB-KW"/>
</dbReference>
<gene>
    <name evidence="6" type="ORF">VSF3289_03200</name>
</gene>
<dbReference type="AlphaFoldDB" id="A0A1E3WIZ9"/>
<dbReference type="InterPro" id="IPR002052">
    <property type="entry name" value="DNA_methylase_N6_adenine_CS"/>
</dbReference>
<dbReference type="Pfam" id="PF01555">
    <property type="entry name" value="N6_N4_Mtase"/>
    <property type="match status" value="1"/>
</dbReference>
<name>A0A1E3WIZ9_9VIBR</name>
<dbReference type="Proteomes" id="UP000095131">
    <property type="component" value="Unassembled WGS sequence"/>
</dbReference>
<dbReference type="Gene3D" id="3.40.50.150">
    <property type="entry name" value="Vaccinia Virus protein VP39"/>
    <property type="match status" value="1"/>
</dbReference>
<comment type="caution">
    <text evidence="6">The sequence shown here is derived from an EMBL/GenBank/DDBJ whole genome shotgun (WGS) entry which is preliminary data.</text>
</comment>
<dbReference type="GO" id="GO:0008170">
    <property type="term" value="F:N-methyltransferase activity"/>
    <property type="evidence" value="ECO:0007669"/>
    <property type="project" value="InterPro"/>
</dbReference>
<dbReference type="PATRIC" id="fig|45658.8.peg.3145"/>
<dbReference type="RefSeq" id="WP_069447389.1">
    <property type="nucleotide sequence ID" value="NZ_MDCJ01000003.1"/>
</dbReference>
<keyword evidence="3 6" id="KW-0808">Transferase</keyword>
<evidence type="ECO:0000256" key="3">
    <source>
        <dbReference type="ARBA" id="ARBA00022679"/>
    </source>
</evidence>
<accession>A0A1E3WIZ9</accession>
<keyword evidence="2 6" id="KW-0489">Methyltransferase</keyword>
<evidence type="ECO:0000256" key="1">
    <source>
        <dbReference type="ARBA" id="ARBA00006594"/>
    </source>
</evidence>
<dbReference type="GO" id="GO:0003677">
    <property type="term" value="F:DNA binding"/>
    <property type="evidence" value="ECO:0007669"/>
    <property type="project" value="InterPro"/>
</dbReference>
<evidence type="ECO:0000256" key="2">
    <source>
        <dbReference type="ARBA" id="ARBA00022603"/>
    </source>
</evidence>
<evidence type="ECO:0000313" key="6">
    <source>
        <dbReference type="EMBL" id="ODS09738.1"/>
    </source>
</evidence>
<dbReference type="InterPro" id="IPR029063">
    <property type="entry name" value="SAM-dependent_MTases_sf"/>
</dbReference>
<sequence length="344" mass="40058">MTNTKLQLFNDDCLNTLKTLPDNSVDLILTDPPYFRVKKDAWDNQWPNVEAFLSWLDNVSAECWRVLKPSGTLYLFCGSALASDTEILLRERFNILSHIIWAKPSGPWRRMRKEDLRSFFPSTERILMCEHYGSEGFAKGSSQYHTKCIDLKKQVFAPLIEYFKQAKETAGISSKQINDVTGTQMASHWFSYSQWKLPNETQYKQLQTLFNQHLPRSHGELVNSCSELNQDYQGLLRQHDDLKQEYKALRRPFNVTKDVPYTDVWQFKPVEYYPGKHPCEKPQELLRHIIQSSSREGELILDCFMGSGSTGKAALALNRRFIGIEYDADIYRQTEQQFTELTQK</sequence>
<protein>
    <recommendedName>
        <fullName evidence="4">Methyltransferase</fullName>
        <ecNumber evidence="4">2.1.1.-</ecNumber>
    </recommendedName>
</protein>
<dbReference type="PROSITE" id="PS00092">
    <property type="entry name" value="N6_MTASE"/>
    <property type="match status" value="1"/>
</dbReference>
<dbReference type="InterPro" id="IPR001091">
    <property type="entry name" value="RM_Methyltransferase"/>
</dbReference>
<organism evidence="6 7">
    <name type="scientific">Vibrio scophthalmi</name>
    <dbReference type="NCBI Taxonomy" id="45658"/>
    <lineage>
        <taxon>Bacteria</taxon>
        <taxon>Pseudomonadati</taxon>
        <taxon>Pseudomonadota</taxon>
        <taxon>Gammaproteobacteria</taxon>
        <taxon>Vibrionales</taxon>
        <taxon>Vibrionaceae</taxon>
        <taxon>Vibrio</taxon>
    </lineage>
</organism>
<feature type="domain" description="DNA methylase N-4/N-6" evidence="5">
    <location>
        <begin position="25"/>
        <end position="335"/>
    </location>
</feature>
<dbReference type="PRINTS" id="PR00508">
    <property type="entry name" value="S21N4MTFRASE"/>
</dbReference>
<evidence type="ECO:0000256" key="4">
    <source>
        <dbReference type="RuleBase" id="RU362026"/>
    </source>
</evidence>
<comment type="similarity">
    <text evidence="1 4">Belongs to the N(4)/N(6)-methyltransferase family.</text>
</comment>
<reference evidence="6 7" key="1">
    <citation type="submission" date="2016-08" db="EMBL/GenBank/DDBJ databases">
        <title>Genome sequencing of Vibrio scophthalmi strain FP3289, an isolated from Paralichthys olivaceus.</title>
        <authorList>
            <person name="Han H.-J."/>
        </authorList>
    </citation>
    <scope>NUCLEOTIDE SEQUENCE [LARGE SCALE GENOMIC DNA]</scope>
    <source>
        <strain evidence="6 7">FP3289</strain>
    </source>
</reference>
<dbReference type="EMBL" id="MDCJ01000003">
    <property type="protein sequence ID" value="ODS09738.1"/>
    <property type="molecule type" value="Genomic_DNA"/>
</dbReference>
<evidence type="ECO:0000259" key="5">
    <source>
        <dbReference type="Pfam" id="PF01555"/>
    </source>
</evidence>
<dbReference type="EC" id="2.1.1.-" evidence="4"/>